<name>A0AAU9DRB7_9FUSO</name>
<dbReference type="SMART" id="SM00062">
    <property type="entry name" value="PBPb"/>
    <property type="match status" value="1"/>
</dbReference>
<keyword evidence="3" id="KW-1185">Reference proteome</keyword>
<dbReference type="KEGG" id="haby:HLVA_16720"/>
<feature type="domain" description="Solute-binding protein family 3/N-terminal" evidence="1">
    <location>
        <begin position="21"/>
        <end position="241"/>
    </location>
</feature>
<evidence type="ECO:0000259" key="1">
    <source>
        <dbReference type="SMART" id="SM00062"/>
    </source>
</evidence>
<dbReference type="Pfam" id="PF00497">
    <property type="entry name" value="SBP_bac_3"/>
    <property type="match status" value="1"/>
</dbReference>
<reference evidence="2 3" key="1">
    <citation type="submission" date="2022-11" db="EMBL/GenBank/DDBJ databases">
        <title>Haliovirga abyssi gen. nov., sp. nov., a mesophilic fermentative bacterium isolated from the Iheya North hydrothermal field and the proposal of Haliovirgaceae fam. nov.</title>
        <authorList>
            <person name="Miyazaki U."/>
            <person name="Tame A."/>
            <person name="Miyazaki J."/>
            <person name="Takai K."/>
            <person name="Sawayama S."/>
            <person name="Kitajima M."/>
            <person name="Okamoto A."/>
            <person name="Nakagawa S."/>
        </authorList>
    </citation>
    <scope>NUCLEOTIDE SEQUENCE [LARGE SCALE GENOMIC DNA]</scope>
    <source>
        <strain evidence="2 3">IC12</strain>
    </source>
</reference>
<sequence length="241" mass="28276">MKKFIIIFAILIFFITSFGETIQVVTEEYPPFNYSEYGVIKGVSTDIVKAVFKEAGIDYNIKIYPWARAYKTTLIKKNQILYTTIKSKKREKLFKWVGPIVHIDLYIFKLKSRKNIIINSIEDINKYRIEGVRDDITTQYLQTFDKNIFITSNSEIGIKHLLEKHTDLFPYGGRVIYALMKKYNKDPNLIQKAYKLDALSTGGYMAFNKDTPDYLVKKLQNALDRIKKNGTYDKIFEKWNN</sequence>
<dbReference type="SUPFAM" id="SSF53850">
    <property type="entry name" value="Periplasmic binding protein-like II"/>
    <property type="match status" value="1"/>
</dbReference>
<dbReference type="PANTHER" id="PTHR38834:SF3">
    <property type="entry name" value="SOLUTE-BINDING PROTEIN FAMILY 3_N-TERMINAL DOMAIN-CONTAINING PROTEIN"/>
    <property type="match status" value="1"/>
</dbReference>
<protein>
    <recommendedName>
        <fullName evidence="1">Solute-binding protein family 3/N-terminal domain-containing protein</fullName>
    </recommendedName>
</protein>
<dbReference type="PANTHER" id="PTHR38834">
    <property type="entry name" value="PERIPLASMIC SUBSTRATE BINDING PROTEIN FAMILY 3"/>
    <property type="match status" value="1"/>
</dbReference>
<gene>
    <name evidence="2" type="ORF">HLVA_16720</name>
</gene>
<dbReference type="EMBL" id="AP027059">
    <property type="protein sequence ID" value="BDU51103.1"/>
    <property type="molecule type" value="Genomic_DNA"/>
</dbReference>
<proteinExistence type="predicted"/>
<accession>A0AAU9DRB7</accession>
<organism evidence="2 3">
    <name type="scientific">Haliovirga abyssi</name>
    <dbReference type="NCBI Taxonomy" id="2996794"/>
    <lineage>
        <taxon>Bacteria</taxon>
        <taxon>Fusobacteriati</taxon>
        <taxon>Fusobacteriota</taxon>
        <taxon>Fusobacteriia</taxon>
        <taxon>Fusobacteriales</taxon>
        <taxon>Haliovirgaceae</taxon>
        <taxon>Haliovirga</taxon>
    </lineage>
</organism>
<dbReference type="InterPro" id="IPR001638">
    <property type="entry name" value="Solute-binding_3/MltF_N"/>
</dbReference>
<dbReference type="RefSeq" id="WP_307903945.1">
    <property type="nucleotide sequence ID" value="NZ_AP027059.1"/>
</dbReference>
<dbReference type="Proteomes" id="UP001321582">
    <property type="component" value="Chromosome"/>
</dbReference>
<evidence type="ECO:0000313" key="3">
    <source>
        <dbReference type="Proteomes" id="UP001321582"/>
    </source>
</evidence>
<evidence type="ECO:0000313" key="2">
    <source>
        <dbReference type="EMBL" id="BDU51103.1"/>
    </source>
</evidence>
<dbReference type="Gene3D" id="3.40.190.10">
    <property type="entry name" value="Periplasmic binding protein-like II"/>
    <property type="match status" value="2"/>
</dbReference>
<dbReference type="AlphaFoldDB" id="A0AAU9DRB7"/>